<feature type="binding site" evidence="12">
    <location>
        <position position="187"/>
    </location>
    <ligand>
        <name>pyruvate</name>
        <dbReference type="ChEBI" id="CHEBI:15361"/>
    </ligand>
</feature>
<gene>
    <name evidence="12" type="primary">dapA</name>
    <name evidence="14" type="ORF">RRSL_01476</name>
</gene>
<comment type="caution">
    <text evidence="14">The sequence shown here is derived from an EMBL/GenBank/DDBJ whole genome shotgun (WGS) entry which is preliminary data.</text>
</comment>
<evidence type="ECO:0000256" key="4">
    <source>
        <dbReference type="ARBA" id="ARBA00012086"/>
    </source>
</evidence>
<dbReference type="NCBIfam" id="TIGR00674">
    <property type="entry name" value="dapA"/>
    <property type="match status" value="1"/>
</dbReference>
<comment type="subunit">
    <text evidence="12">Homotetramer; dimer of dimers.</text>
</comment>
<dbReference type="CDD" id="cd00950">
    <property type="entry name" value="DHDPS"/>
    <property type="match status" value="1"/>
</dbReference>
<organism evidence="14 15">
    <name type="scientific">Ralstonia solanacearum (strain UW551)</name>
    <dbReference type="NCBI Taxonomy" id="342110"/>
    <lineage>
        <taxon>Bacteria</taxon>
        <taxon>Pseudomonadati</taxon>
        <taxon>Pseudomonadota</taxon>
        <taxon>Betaproteobacteria</taxon>
        <taxon>Burkholderiales</taxon>
        <taxon>Burkholderiaceae</taxon>
        <taxon>Ralstonia</taxon>
        <taxon>Ralstonia solanacearum species complex</taxon>
    </lineage>
</organism>
<evidence type="ECO:0000313" key="15">
    <source>
        <dbReference type="Proteomes" id="UP000005933"/>
    </source>
</evidence>
<dbReference type="GO" id="GO:0019877">
    <property type="term" value="P:diaminopimelate biosynthetic process"/>
    <property type="evidence" value="ECO:0007669"/>
    <property type="project" value="UniProtKB-UniRule"/>
</dbReference>
<evidence type="ECO:0000256" key="7">
    <source>
        <dbReference type="ARBA" id="ARBA00022915"/>
    </source>
</evidence>
<dbReference type="SMART" id="SM01130">
    <property type="entry name" value="DHDPS"/>
    <property type="match status" value="1"/>
</dbReference>
<feature type="region of interest" description="Disordered" evidence="13">
    <location>
        <begin position="42"/>
        <end position="106"/>
    </location>
</feature>
<evidence type="ECO:0000256" key="1">
    <source>
        <dbReference type="ARBA" id="ARBA00003294"/>
    </source>
</evidence>
<dbReference type="InterPro" id="IPR013785">
    <property type="entry name" value="Aldolase_TIM"/>
</dbReference>
<comment type="subcellular location">
    <subcellularLocation>
        <location evidence="12">Cytoplasm</location>
    </subcellularLocation>
</comment>
<evidence type="ECO:0000256" key="2">
    <source>
        <dbReference type="ARBA" id="ARBA00005120"/>
    </source>
</evidence>
<dbReference type="GO" id="GO:0008840">
    <property type="term" value="F:4-hydroxy-tetrahydrodipicolinate synthase activity"/>
    <property type="evidence" value="ECO:0007669"/>
    <property type="project" value="UniProtKB-UniRule"/>
</dbReference>
<comment type="function">
    <text evidence="1 12">Catalyzes the condensation of (S)-aspartate-beta-semialdehyde [(S)-ASA] and pyruvate to 4-hydroxy-tetrahydrodipicolinate (HTPA).</text>
</comment>
<feature type="compositionally biased region" description="Low complexity" evidence="13">
    <location>
        <begin position="62"/>
        <end position="84"/>
    </location>
</feature>
<keyword evidence="9 12" id="KW-0456">Lyase</keyword>
<accession>A0AB33VBJ3</accession>
<dbReference type="GO" id="GO:0005737">
    <property type="term" value="C:cytoplasm"/>
    <property type="evidence" value="ECO:0007669"/>
    <property type="project" value="UniProtKB-SubCell"/>
</dbReference>
<dbReference type="PRINTS" id="PR00146">
    <property type="entry name" value="DHPICSNTHASE"/>
</dbReference>
<evidence type="ECO:0000313" key="14">
    <source>
        <dbReference type="EMBL" id="EAP71441.1"/>
    </source>
</evidence>
<keyword evidence="6 12" id="KW-0028">Amino-acid biosynthesis</keyword>
<feature type="compositionally biased region" description="Basic residues" evidence="13">
    <location>
        <begin position="93"/>
        <end position="106"/>
    </location>
</feature>
<evidence type="ECO:0000256" key="3">
    <source>
        <dbReference type="ARBA" id="ARBA00007592"/>
    </source>
</evidence>
<dbReference type="PROSITE" id="PS00666">
    <property type="entry name" value="DHDPS_2"/>
    <property type="match status" value="1"/>
</dbReference>
<evidence type="ECO:0000256" key="12">
    <source>
        <dbReference type="HAMAP-Rule" id="MF_00418"/>
    </source>
</evidence>
<comment type="pathway">
    <text evidence="2 12">Amino-acid biosynthesis; L-lysine biosynthesis via DAP pathway; (S)-tetrahydrodipicolinate from L-aspartate: step 3/4.</text>
</comment>
<dbReference type="GO" id="GO:0009089">
    <property type="term" value="P:lysine biosynthetic process via diaminopimelate"/>
    <property type="evidence" value="ECO:0007669"/>
    <property type="project" value="UniProtKB-UniRule"/>
</dbReference>
<evidence type="ECO:0000256" key="6">
    <source>
        <dbReference type="ARBA" id="ARBA00022605"/>
    </source>
</evidence>
<evidence type="ECO:0000256" key="11">
    <source>
        <dbReference type="ARBA" id="ARBA00047836"/>
    </source>
</evidence>
<dbReference type="Gene3D" id="3.20.20.70">
    <property type="entry name" value="Aldolase class I"/>
    <property type="match status" value="1"/>
</dbReference>
<name>A0AB33VBJ3_RALSU</name>
<feature type="binding site" evidence="12">
    <location>
        <position position="340"/>
    </location>
    <ligand>
        <name>pyruvate</name>
        <dbReference type="ChEBI" id="CHEBI:15361"/>
    </ligand>
</feature>
<dbReference type="EMBL" id="AAKL01000053">
    <property type="protein sequence ID" value="EAP71441.1"/>
    <property type="molecule type" value="Genomic_DNA"/>
</dbReference>
<dbReference type="PANTHER" id="PTHR12128">
    <property type="entry name" value="DIHYDRODIPICOLINATE SYNTHASE"/>
    <property type="match status" value="1"/>
</dbReference>
<dbReference type="InterPro" id="IPR002220">
    <property type="entry name" value="DapA-like"/>
</dbReference>
<dbReference type="InterPro" id="IPR020625">
    <property type="entry name" value="Schiff_base-form_aldolases_AS"/>
</dbReference>
<keyword evidence="5 12" id="KW-0963">Cytoplasm</keyword>
<dbReference type="PANTHER" id="PTHR12128:SF66">
    <property type="entry name" value="4-HYDROXY-2-OXOGLUTARATE ALDOLASE, MITOCHONDRIAL"/>
    <property type="match status" value="1"/>
</dbReference>
<evidence type="ECO:0000256" key="5">
    <source>
        <dbReference type="ARBA" id="ARBA00022490"/>
    </source>
</evidence>
<dbReference type="InterPro" id="IPR005263">
    <property type="entry name" value="DapA"/>
</dbReference>
<evidence type="ECO:0000256" key="10">
    <source>
        <dbReference type="ARBA" id="ARBA00023270"/>
    </source>
</evidence>
<feature type="active site" description="Schiff-base intermediate with substrate" evidence="12">
    <location>
        <position position="303"/>
    </location>
</feature>
<reference evidence="14 15" key="1">
    <citation type="journal article" date="2006" name="Mol. Plant Microbe Interact.">
        <title>Identification of open reading frames unique to a select agent: Ralstonia solanacearum race 3 biovar 2.</title>
        <authorList>
            <person name="Gabriel D.W."/>
            <person name="Allen C."/>
            <person name="Schell M."/>
            <person name="Denny T.P."/>
            <person name="Greenberg J.T."/>
            <person name="Duan Y.P."/>
            <person name="Flores-Cruz Z."/>
            <person name="Huang Q."/>
            <person name="Clifford J.M."/>
            <person name="Presting G."/>
            <person name="Gonzalez E.T."/>
            <person name="Reddy J."/>
            <person name="Elphinstone J."/>
            <person name="Swanson J."/>
            <person name="Yao J."/>
            <person name="Mulholland V."/>
            <person name="Liu L."/>
            <person name="Farmerie W."/>
            <person name="Patnaikuni M."/>
            <person name="Balogh B."/>
            <person name="Norman D."/>
            <person name="Alvarez A."/>
            <person name="Castillo J.A."/>
            <person name="Jones J."/>
            <person name="Saddler G."/>
            <person name="Walunas T."/>
            <person name="Zhukov A."/>
            <person name="Mikhailova N."/>
        </authorList>
    </citation>
    <scope>NUCLEOTIDE SEQUENCE [LARGE SCALE GENOMIC DNA]</scope>
    <source>
        <strain evidence="14 15">UW551</strain>
    </source>
</reference>
<dbReference type="HAMAP" id="MF_00418">
    <property type="entry name" value="DapA"/>
    <property type="match status" value="1"/>
</dbReference>
<dbReference type="SUPFAM" id="SSF51569">
    <property type="entry name" value="Aldolase"/>
    <property type="match status" value="1"/>
</dbReference>
<dbReference type="AlphaFoldDB" id="A0AB33VBJ3"/>
<feature type="active site" description="Proton donor/acceptor" evidence="12">
    <location>
        <position position="275"/>
    </location>
</feature>
<feature type="site" description="Part of a proton relay during catalysis" evidence="12">
    <location>
        <position position="186"/>
    </location>
</feature>
<proteinExistence type="inferred from homology"/>
<keyword evidence="8 12" id="KW-0457">Lysine biosynthesis</keyword>
<keyword evidence="10 12" id="KW-0704">Schiff base</keyword>
<feature type="site" description="Part of a proton relay during catalysis" evidence="12">
    <location>
        <position position="249"/>
    </location>
</feature>
<dbReference type="Proteomes" id="UP000005933">
    <property type="component" value="Unassembled WGS sequence"/>
</dbReference>
<dbReference type="Pfam" id="PF00701">
    <property type="entry name" value="DHDPS"/>
    <property type="match status" value="1"/>
</dbReference>
<evidence type="ECO:0000256" key="9">
    <source>
        <dbReference type="ARBA" id="ARBA00023239"/>
    </source>
</evidence>
<keyword evidence="7 12" id="KW-0220">Diaminopimelate biosynthesis</keyword>
<comment type="similarity">
    <text evidence="3 12">Belongs to the DapA family.</text>
</comment>
<evidence type="ECO:0000256" key="13">
    <source>
        <dbReference type="SAM" id="MobiDB-lite"/>
    </source>
</evidence>
<sequence length="434" mass="46039">MFNDPATRSVVVSNHGAIPAAVPADAPLDAARAGGLTRVAARHRGAPIRVPASDGARRRTARSATPAASPARRQARPLSPAARRTPARDCRRTRAGTGRSRRGHRRIAARLAARHAGPRHAACTRAAQRGARRNLAALTLRHGMFEGIWIPLVTPFHRGQIDTAALHRLVRHYQDAGVAGFVALGTTGEAALLSQVERYTVLETIAEASGGRTPFLIGIGAPDTHEMASQLRHYERWPAAGYLVPPPYYICPSQAGLRWHFSQIAAATSRPIVLYNVPKRTGVSIAPHTALILAEIANIVAIKECVADQFAALQGGPLQVLSGGDGALLKCLRHGGSGGILAGAHIRPDRFVALVAHFRAGRLDTAAHLAEQLAPLAALLFAEPNPAPVKALLAEIGLIRAETRPPILPVSDTLRARLTQALAALDEMGMAARI</sequence>
<comment type="caution">
    <text evidence="12">Was originally thought to be a dihydrodipicolinate synthase (DHDPS), catalyzing the condensation of (S)-aspartate-beta-semialdehyde [(S)-ASA] and pyruvate to dihydrodipicolinate (DHDP). However, it was shown in E.coli that the product of the enzymatic reaction is not dihydrodipicolinate but in fact (4S)-4-hydroxy-2,3,4,5-tetrahydro-(2S)-dipicolinic acid (HTPA), and that the consecutive dehydration reaction leading to DHDP is not spontaneous but catalyzed by DapB.</text>
</comment>
<evidence type="ECO:0000256" key="8">
    <source>
        <dbReference type="ARBA" id="ARBA00023154"/>
    </source>
</evidence>
<comment type="catalytic activity">
    <reaction evidence="11 12">
        <text>L-aspartate 4-semialdehyde + pyruvate = (2S,4S)-4-hydroxy-2,3,4,5-tetrahydrodipicolinate + H2O + H(+)</text>
        <dbReference type="Rhea" id="RHEA:34171"/>
        <dbReference type="ChEBI" id="CHEBI:15361"/>
        <dbReference type="ChEBI" id="CHEBI:15377"/>
        <dbReference type="ChEBI" id="CHEBI:15378"/>
        <dbReference type="ChEBI" id="CHEBI:67139"/>
        <dbReference type="ChEBI" id="CHEBI:537519"/>
        <dbReference type="EC" id="4.3.3.7"/>
    </reaction>
</comment>
<protein>
    <recommendedName>
        <fullName evidence="4 12">4-hydroxy-tetrahydrodipicolinate synthase</fullName>
        <shortName evidence="12">HTPA synthase</shortName>
        <ecNumber evidence="4 12">4.3.3.7</ecNumber>
    </recommendedName>
</protein>
<dbReference type="EC" id="4.3.3.7" evidence="4 12"/>